<reference evidence="1" key="2">
    <citation type="journal article" date="2015" name="Data Brief">
        <title>Shoot transcriptome of the giant reed, Arundo donax.</title>
        <authorList>
            <person name="Barrero R.A."/>
            <person name="Guerrero F.D."/>
            <person name="Moolhuijzen P."/>
            <person name="Goolsby J.A."/>
            <person name="Tidwell J."/>
            <person name="Bellgard S.E."/>
            <person name="Bellgard M.I."/>
        </authorList>
    </citation>
    <scope>NUCLEOTIDE SEQUENCE</scope>
    <source>
        <tissue evidence="1">Shoot tissue taken approximately 20 cm above the soil surface</tissue>
    </source>
</reference>
<protein>
    <submittedName>
        <fullName evidence="1">Uncharacterized protein</fullName>
    </submittedName>
</protein>
<organism evidence="1">
    <name type="scientific">Arundo donax</name>
    <name type="common">Giant reed</name>
    <name type="synonym">Donax arundinaceus</name>
    <dbReference type="NCBI Taxonomy" id="35708"/>
    <lineage>
        <taxon>Eukaryota</taxon>
        <taxon>Viridiplantae</taxon>
        <taxon>Streptophyta</taxon>
        <taxon>Embryophyta</taxon>
        <taxon>Tracheophyta</taxon>
        <taxon>Spermatophyta</taxon>
        <taxon>Magnoliopsida</taxon>
        <taxon>Liliopsida</taxon>
        <taxon>Poales</taxon>
        <taxon>Poaceae</taxon>
        <taxon>PACMAD clade</taxon>
        <taxon>Arundinoideae</taxon>
        <taxon>Arundineae</taxon>
        <taxon>Arundo</taxon>
    </lineage>
</organism>
<dbReference type="AlphaFoldDB" id="A0A0A8Y076"/>
<accession>A0A0A8Y076</accession>
<dbReference type="EMBL" id="GBRH01278344">
    <property type="protein sequence ID" value="JAD19551.1"/>
    <property type="molecule type" value="Transcribed_RNA"/>
</dbReference>
<proteinExistence type="predicted"/>
<name>A0A0A8Y076_ARUDO</name>
<reference evidence="1" key="1">
    <citation type="submission" date="2014-09" db="EMBL/GenBank/DDBJ databases">
        <authorList>
            <person name="Magalhaes I.L.F."/>
            <person name="Oliveira U."/>
            <person name="Santos F.R."/>
            <person name="Vidigal T.H.D.A."/>
            <person name="Brescovit A.D."/>
            <person name="Santos A.J."/>
        </authorList>
    </citation>
    <scope>NUCLEOTIDE SEQUENCE</scope>
    <source>
        <tissue evidence="1">Shoot tissue taken approximately 20 cm above the soil surface</tissue>
    </source>
</reference>
<evidence type="ECO:0000313" key="1">
    <source>
        <dbReference type="EMBL" id="JAD19551.1"/>
    </source>
</evidence>
<sequence>MYRLNEIRISCRYRHNQIRLSCR</sequence>